<dbReference type="Proteomes" id="UP000289555">
    <property type="component" value="Chromosome"/>
</dbReference>
<accession>A0ABM7GT07</accession>
<name>A0ABM7GT07_9GAMM</name>
<protein>
    <submittedName>
        <fullName evidence="1">Uncharacterized protein</fullName>
    </submittedName>
</protein>
<sequence>MAAFAYVGSVLSGYSGVLLEPDVENPDQILPIMLMDYAPTCLPR</sequence>
<gene>
    <name evidence="1" type="ORF">HORIV_62450</name>
</gene>
<evidence type="ECO:0000313" key="2">
    <source>
        <dbReference type="Proteomes" id="UP000289555"/>
    </source>
</evidence>
<dbReference type="EMBL" id="AP019416">
    <property type="protein sequence ID" value="BBI53824.1"/>
    <property type="molecule type" value="Genomic_DNA"/>
</dbReference>
<evidence type="ECO:0000313" key="1">
    <source>
        <dbReference type="EMBL" id="BBI53824.1"/>
    </source>
</evidence>
<proteinExistence type="predicted"/>
<reference evidence="2" key="1">
    <citation type="journal article" date="2019" name="Microbiol. Resour. Announc.">
        <title>Complete Genome Sequence of Halomonas olivaria, a Moderately Halophilic Bacterium Isolated from Olive Processing Effluents, Obtained by Nanopore Sequencing.</title>
        <authorList>
            <person name="Nagata S."/>
            <person name="Ii K.M."/>
            <person name="Tsukimi T."/>
            <person name="Miura M.C."/>
            <person name="Galipon J."/>
            <person name="Arakawa K."/>
        </authorList>
    </citation>
    <scope>NUCLEOTIDE SEQUENCE [LARGE SCALE GENOMIC DNA]</scope>
    <source>
        <strain evidence="2">TYRC17</strain>
    </source>
</reference>
<organism evidence="1 2">
    <name type="scientific">Vreelandella olivaria</name>
    <dbReference type="NCBI Taxonomy" id="390919"/>
    <lineage>
        <taxon>Bacteria</taxon>
        <taxon>Pseudomonadati</taxon>
        <taxon>Pseudomonadota</taxon>
        <taxon>Gammaproteobacteria</taxon>
        <taxon>Oceanospirillales</taxon>
        <taxon>Halomonadaceae</taxon>
        <taxon>Vreelandella</taxon>
    </lineage>
</organism>
<keyword evidence="2" id="KW-1185">Reference proteome</keyword>